<keyword evidence="2" id="KW-1133">Transmembrane helix</keyword>
<feature type="domain" description="Band 7" evidence="3">
    <location>
        <begin position="82"/>
        <end position="243"/>
    </location>
</feature>
<keyword evidence="2" id="KW-0812">Transmembrane</keyword>
<name>A0A2G8K9Y3_STIJA</name>
<dbReference type="Gene3D" id="3.30.479.30">
    <property type="entry name" value="Band 7 domain"/>
    <property type="match status" value="1"/>
</dbReference>
<dbReference type="Gene3D" id="3.30.1050.10">
    <property type="entry name" value="SCP2 sterol-binding domain"/>
    <property type="match status" value="1"/>
</dbReference>
<dbReference type="InterPro" id="IPR001972">
    <property type="entry name" value="Stomatin_HflK_fam"/>
</dbReference>
<reference evidence="4 5" key="1">
    <citation type="journal article" date="2017" name="PLoS Biol.">
        <title>The sea cucumber genome provides insights into morphological evolution and visceral regeneration.</title>
        <authorList>
            <person name="Zhang X."/>
            <person name="Sun L."/>
            <person name="Yuan J."/>
            <person name="Sun Y."/>
            <person name="Gao Y."/>
            <person name="Zhang L."/>
            <person name="Li S."/>
            <person name="Dai H."/>
            <person name="Hamel J.F."/>
            <person name="Liu C."/>
            <person name="Yu Y."/>
            <person name="Liu S."/>
            <person name="Lin W."/>
            <person name="Guo K."/>
            <person name="Jin S."/>
            <person name="Xu P."/>
            <person name="Storey K.B."/>
            <person name="Huan P."/>
            <person name="Zhang T."/>
            <person name="Zhou Y."/>
            <person name="Zhang J."/>
            <person name="Lin C."/>
            <person name="Li X."/>
            <person name="Xing L."/>
            <person name="Huo D."/>
            <person name="Sun M."/>
            <person name="Wang L."/>
            <person name="Mercier A."/>
            <person name="Li F."/>
            <person name="Yang H."/>
            <person name="Xiang J."/>
        </authorList>
    </citation>
    <scope>NUCLEOTIDE SEQUENCE [LARGE SCALE GENOMIC DNA]</scope>
    <source>
        <strain evidence="4">Shaxun</strain>
        <tissue evidence="4">Muscle</tissue>
    </source>
</reference>
<comment type="similarity">
    <text evidence="1">Belongs to the band 7/mec-2 family.</text>
</comment>
<dbReference type="InterPro" id="IPR036013">
    <property type="entry name" value="Band_7/SPFH_dom_sf"/>
</dbReference>
<dbReference type="OrthoDB" id="3592703at2759"/>
<dbReference type="InterPro" id="IPR036527">
    <property type="entry name" value="SCP2_sterol-bd_dom_sf"/>
</dbReference>
<dbReference type="STRING" id="307972.A0A2G8K9Y3"/>
<comment type="caution">
    <text evidence="4">The sequence shown here is derived from an EMBL/GenBank/DDBJ whole genome shotgun (WGS) entry which is preliminary data.</text>
</comment>
<dbReference type="SUPFAM" id="SSF55718">
    <property type="entry name" value="SCP-like"/>
    <property type="match status" value="1"/>
</dbReference>
<dbReference type="InterPro" id="IPR001107">
    <property type="entry name" value="Band_7"/>
</dbReference>
<dbReference type="Proteomes" id="UP000230750">
    <property type="component" value="Unassembled WGS sequence"/>
</dbReference>
<protein>
    <submittedName>
        <fullName evidence="4">Putative stomatin-like protein 1</fullName>
    </submittedName>
</protein>
<dbReference type="InterPro" id="IPR043202">
    <property type="entry name" value="Band-7_stomatin-like"/>
</dbReference>
<dbReference type="PANTHER" id="PTHR10264">
    <property type="entry name" value="BAND 7 PROTEIN-RELATED"/>
    <property type="match status" value="1"/>
</dbReference>
<dbReference type="GO" id="GO:0009898">
    <property type="term" value="C:cytoplasmic side of plasma membrane"/>
    <property type="evidence" value="ECO:0007669"/>
    <property type="project" value="UniProtKB-ARBA"/>
</dbReference>
<keyword evidence="2" id="KW-0472">Membrane</keyword>
<evidence type="ECO:0000313" key="5">
    <source>
        <dbReference type="Proteomes" id="UP000230750"/>
    </source>
</evidence>
<dbReference type="Pfam" id="PF01145">
    <property type="entry name" value="Band_7"/>
    <property type="match status" value="1"/>
</dbReference>
<dbReference type="Pfam" id="PF02036">
    <property type="entry name" value="SCP2"/>
    <property type="match status" value="1"/>
</dbReference>
<dbReference type="PANTHER" id="PTHR10264:SF130">
    <property type="entry name" value="STOMATIN-LIKE PROTEIN 1"/>
    <property type="match status" value="1"/>
</dbReference>
<dbReference type="SUPFAM" id="SSF117892">
    <property type="entry name" value="Band 7/SPFH domain"/>
    <property type="match status" value="1"/>
</dbReference>
<gene>
    <name evidence="4" type="ORF">BSL78_18319</name>
</gene>
<proteinExistence type="inferred from homology"/>
<dbReference type="EMBL" id="MRZV01000751">
    <property type="protein sequence ID" value="PIK44814.1"/>
    <property type="molecule type" value="Genomic_DNA"/>
</dbReference>
<evidence type="ECO:0000313" key="4">
    <source>
        <dbReference type="EMBL" id="PIK44814.1"/>
    </source>
</evidence>
<organism evidence="4 5">
    <name type="scientific">Stichopus japonicus</name>
    <name type="common">Sea cucumber</name>
    <dbReference type="NCBI Taxonomy" id="307972"/>
    <lineage>
        <taxon>Eukaryota</taxon>
        <taxon>Metazoa</taxon>
        <taxon>Echinodermata</taxon>
        <taxon>Eleutherozoa</taxon>
        <taxon>Echinozoa</taxon>
        <taxon>Holothuroidea</taxon>
        <taxon>Aspidochirotacea</taxon>
        <taxon>Aspidochirotida</taxon>
        <taxon>Stichopodidae</taxon>
        <taxon>Apostichopus</taxon>
    </lineage>
</organism>
<dbReference type="InterPro" id="IPR003033">
    <property type="entry name" value="SCP2_sterol-bd_dom"/>
</dbReference>
<accession>A0A2G8K9Y3</accession>
<evidence type="ECO:0000256" key="1">
    <source>
        <dbReference type="ARBA" id="ARBA00008164"/>
    </source>
</evidence>
<dbReference type="PRINTS" id="PR00721">
    <property type="entry name" value="STOMATIN"/>
</dbReference>
<dbReference type="AlphaFoldDB" id="A0A2G8K9Y3"/>
<evidence type="ECO:0000256" key="2">
    <source>
        <dbReference type="SAM" id="Phobius"/>
    </source>
</evidence>
<feature type="transmembrane region" description="Helical" evidence="2">
    <location>
        <begin position="55"/>
        <end position="84"/>
    </location>
</feature>
<dbReference type="FunFam" id="3.30.479.30:FF:000004">
    <property type="entry name" value="Putative membrane protease family, stomatin"/>
    <property type="match status" value="1"/>
</dbReference>
<dbReference type="SMART" id="SM00244">
    <property type="entry name" value="PHB"/>
    <property type="match status" value="1"/>
</dbReference>
<sequence>MSQVKYNRLSSADSGLEDSAFAIDFKSPFSYKSVYTYSKSAAPYIGEERDYKPSVLTLVCTWTVIIISHLILLVTFPISGWFAVKFVQQFERVVVFRLGRLQQPRGPGMILVVPVLDAWKRVDLRVRAFNVPPQQLLTTDGAALHIGATVYFRITDAILSVASIQDLNHSVRILGQTVMMNLLCSRSKGEIDSDKQYICTYMQEEMNSATQSWGVEVSRVELSESTILFEPPEQNFNKVSGILGQLAQQLGGGGTSLPSLLQPNLIPPAEDTKPPASSAFQPLPAISPEELMDSVRQIIDVQLVRDVGAVYVFRITGEKGGTYYLDLKIGLGEVGRGRPPYCEPDVVLTATLHDLQSMLHGQLKPYAAYMSGKLKVDGDLRTAMQLEEVVKKLKEAEEHNKPEEWMQIGSVVGHIPE</sequence>
<keyword evidence="5" id="KW-1185">Reference proteome</keyword>
<evidence type="ECO:0000259" key="3">
    <source>
        <dbReference type="SMART" id="SM00244"/>
    </source>
</evidence>